<organism evidence="1 2">
    <name type="scientific">Falseniella ignava</name>
    <dbReference type="NCBI Taxonomy" id="137730"/>
    <lineage>
        <taxon>Bacteria</taxon>
        <taxon>Bacillati</taxon>
        <taxon>Bacillota</taxon>
        <taxon>Bacilli</taxon>
        <taxon>Lactobacillales</taxon>
        <taxon>Aerococcaceae</taxon>
        <taxon>Falseniella</taxon>
    </lineage>
</organism>
<comment type="caution">
    <text evidence="1">The sequence shown here is derived from an EMBL/GenBank/DDBJ whole genome shotgun (WGS) entry which is preliminary data.</text>
</comment>
<evidence type="ECO:0000313" key="1">
    <source>
        <dbReference type="EMBL" id="PKY89080.1"/>
    </source>
</evidence>
<dbReference type="Proteomes" id="UP000234384">
    <property type="component" value="Unassembled WGS sequence"/>
</dbReference>
<dbReference type="OrthoDB" id="2186451at2"/>
<dbReference type="AlphaFoldDB" id="A0A2I1K097"/>
<dbReference type="EMBL" id="PKHE01000009">
    <property type="protein sequence ID" value="PKY89080.1"/>
    <property type="molecule type" value="Genomic_DNA"/>
</dbReference>
<protein>
    <submittedName>
        <fullName evidence="1">Uncharacterized protein</fullName>
    </submittedName>
</protein>
<sequence length="106" mass="12366">MPHSKSNKQQLSGVVTRYKIIKPMDPTLVYVEISTEAEKIVRCIIARQALTFLMDVAVGDLIQIYGHYNDRQQFVIERYTSNQIQANRSAVDHPLHLRYPHRKEDE</sequence>
<reference evidence="1 2" key="1">
    <citation type="submission" date="2017-12" db="EMBL/GenBank/DDBJ databases">
        <title>Phylogenetic diversity of female urinary microbiome.</title>
        <authorList>
            <person name="Thomas-White K."/>
            <person name="Wolfe A.J."/>
        </authorList>
    </citation>
    <scope>NUCLEOTIDE SEQUENCE [LARGE SCALE GENOMIC DNA]</scope>
    <source>
        <strain evidence="1 2">UMB0898</strain>
    </source>
</reference>
<proteinExistence type="predicted"/>
<evidence type="ECO:0000313" key="2">
    <source>
        <dbReference type="Proteomes" id="UP000234384"/>
    </source>
</evidence>
<accession>A0A2I1K097</accession>
<name>A0A2I1K097_9LACT</name>
<dbReference type="RefSeq" id="WP_101954225.1">
    <property type="nucleotide sequence ID" value="NZ_PKHE01000009.1"/>
</dbReference>
<gene>
    <name evidence="1" type="ORF">CYJ57_04365</name>
</gene>